<evidence type="ECO:0000313" key="2">
    <source>
        <dbReference type="EMBL" id="BFP49972.1"/>
    </source>
</evidence>
<protein>
    <submittedName>
        <fullName evidence="1">Uncharacterized protein</fullName>
    </submittedName>
</protein>
<dbReference type="EMBL" id="AP035881">
    <property type="protein sequence ID" value="BFP43660.1"/>
    <property type="molecule type" value="Genomic_DNA"/>
</dbReference>
<geneLocation type="plasmid" evidence="3">
    <name>pCMC57_02</name>
</geneLocation>
<dbReference type="EMBL" id="AP035881">
    <property type="protein sequence ID" value="BFP49972.1"/>
    <property type="molecule type" value="Genomic_DNA"/>
</dbReference>
<sequence>MAAPARTAPFPPEAAPLWERPLAPHYGYLSTVTTIDGVFVDRRDVIDLATGTTLWELPWDPSDRDVLDLPCQNLLAGCGAFGEDLVVLAPRPDKHFKATGCDPRTGQTRWHTPRTRIDPFLWSDHAGKEPYLAAGGGIDMIDSECWGRIDPRGDRIRWNTPLDTPAAATAPDITPADTLIGIADDAWLSSQIAGLDSRTGQVRWRADDPGRALIGVGSSHVVTMHFWDTYGQPLCPGHFVEVGDANSFHARKPSACGACQAYVAVRVLDRATGRIRWQHTWQSASGSVDWSIGLDFTSSATQGAAAVCGDVLVTGEGEHLRGYRLSDGAPMWTSPLSEVIRLDIGRTNLIFPRLGTHQRWLPIDVGAGPGTTSLLVHAETGRIITMDRQVWTVIDHTALTRDSRRMRACSLPIL</sequence>
<accession>A0AB33JWC9</accession>
<dbReference type="SUPFAM" id="SSF50998">
    <property type="entry name" value="Quinoprotein alcohol dehydrogenase-like"/>
    <property type="match status" value="1"/>
</dbReference>
<evidence type="ECO:0000313" key="3">
    <source>
        <dbReference type="EMBL" id="BFP50190.1"/>
    </source>
</evidence>
<dbReference type="EMBL" id="AP035883">
    <property type="protein sequence ID" value="BFP50190.1"/>
    <property type="molecule type" value="Genomic_DNA"/>
</dbReference>
<dbReference type="AlphaFoldDB" id="A0AB33JWC9"/>
<dbReference type="Gene3D" id="2.130.10.10">
    <property type="entry name" value="YVTN repeat-like/Quinoprotein amine dehydrogenase"/>
    <property type="match status" value="1"/>
</dbReference>
<name>A0AB33JWC9_9ACTN</name>
<reference evidence="1" key="1">
    <citation type="submission" date="2024-07" db="EMBL/GenBank/DDBJ databases">
        <title>Complete genome sequences of cellulolytic bacteria, Kitasatospora sp. CMC57 and Streptomyces sp. CMC78, isolated from Japanese agricultural soil.</title>
        <authorList>
            <person name="Hashimoto T."/>
            <person name="Ito M."/>
            <person name="Iwamoto M."/>
            <person name="Fukahori D."/>
            <person name="Shoda T."/>
            <person name="Sakoda M."/>
            <person name="Morohoshi T."/>
            <person name="Mitsuboshi M."/>
            <person name="Nishizawa T."/>
        </authorList>
    </citation>
    <scope>NUCLEOTIDE SEQUENCE</scope>
    <source>
        <strain evidence="1">CMC57</strain>
        <plasmid evidence="3">pCMC57_02</plasmid>
    </source>
</reference>
<dbReference type="RefSeq" id="WP_408649618.1">
    <property type="nucleotide sequence ID" value="NZ_AP035881.2"/>
</dbReference>
<proteinExistence type="predicted"/>
<keyword evidence="3" id="KW-0614">Plasmid</keyword>
<evidence type="ECO:0000313" key="1">
    <source>
        <dbReference type="EMBL" id="BFP43660.1"/>
    </source>
</evidence>
<gene>
    <name evidence="1" type="ORF">KCMC57_00280</name>
    <name evidence="2" type="ORF">KCMC57_63400</name>
    <name evidence="3" type="ORF">KCMC57_65590</name>
</gene>
<organism evidence="1">
    <name type="scientific">Kitasatospora sp. CMC57</name>
    <dbReference type="NCBI Taxonomy" id="3231513"/>
    <lineage>
        <taxon>Bacteria</taxon>
        <taxon>Bacillati</taxon>
        <taxon>Actinomycetota</taxon>
        <taxon>Actinomycetes</taxon>
        <taxon>Kitasatosporales</taxon>
        <taxon>Streptomycetaceae</taxon>
        <taxon>Kitasatospora</taxon>
    </lineage>
</organism>
<dbReference type="InterPro" id="IPR015943">
    <property type="entry name" value="WD40/YVTN_repeat-like_dom_sf"/>
</dbReference>
<dbReference type="InterPro" id="IPR011047">
    <property type="entry name" value="Quinoprotein_ADH-like_sf"/>
</dbReference>